<evidence type="ECO:0000256" key="2">
    <source>
        <dbReference type="ARBA" id="ARBA00023163"/>
    </source>
</evidence>
<feature type="domain" description="Tetracyclin repressor-like C-terminal" evidence="3">
    <location>
        <begin position="2"/>
        <end position="112"/>
    </location>
</feature>
<protein>
    <recommendedName>
        <fullName evidence="3">Tetracyclin repressor-like C-terminal domain-containing protein</fullName>
    </recommendedName>
</protein>
<dbReference type="Proteomes" id="UP000588158">
    <property type="component" value="Unassembled WGS sequence"/>
</dbReference>
<evidence type="ECO:0000313" key="4">
    <source>
        <dbReference type="EMBL" id="MBB5830294.1"/>
    </source>
</evidence>
<evidence type="ECO:0000313" key="5">
    <source>
        <dbReference type="Proteomes" id="UP000588158"/>
    </source>
</evidence>
<gene>
    <name evidence="4" type="ORF">HNR70_000107</name>
</gene>
<evidence type="ECO:0000256" key="1">
    <source>
        <dbReference type="ARBA" id="ARBA00023015"/>
    </source>
</evidence>
<keyword evidence="1" id="KW-0805">Transcription regulation</keyword>
<accession>A0A841AAS1</accession>
<keyword evidence="5" id="KW-1185">Reference proteome</keyword>
<sequence>MPETGDLRADLGAWLAERARTILAPGGRSVARALATASAAGPDQRELFDEVLTRPAGAVVVARLERASADGEEVPAVPPEVTADLITGYLTLATLGAAPLDEVRLRQVLDAVLPPAAE</sequence>
<reference evidence="4 5" key="1">
    <citation type="submission" date="2020-08" db="EMBL/GenBank/DDBJ databases">
        <title>Sequencing the genomes of 1000 actinobacteria strains.</title>
        <authorList>
            <person name="Klenk H.-P."/>
        </authorList>
    </citation>
    <scope>NUCLEOTIDE SEQUENCE [LARGE SCALE GENOMIC DNA]</scope>
    <source>
        <strain evidence="4 5">DSM 28796</strain>
    </source>
</reference>
<keyword evidence="2" id="KW-0804">Transcription</keyword>
<dbReference type="RefSeq" id="WP_184323937.1">
    <property type="nucleotide sequence ID" value="NZ_JACHLZ010000001.1"/>
</dbReference>
<dbReference type="Gene3D" id="1.10.357.10">
    <property type="entry name" value="Tetracycline Repressor, domain 2"/>
    <property type="match status" value="1"/>
</dbReference>
<dbReference type="Pfam" id="PF16859">
    <property type="entry name" value="TetR_C_11"/>
    <property type="match status" value="1"/>
</dbReference>
<comment type="caution">
    <text evidence="4">The sequence shown here is derived from an EMBL/GenBank/DDBJ whole genome shotgun (WGS) entry which is preliminary data.</text>
</comment>
<organism evidence="4 5">
    <name type="scientific">Brachybacterium aquaticum</name>
    <dbReference type="NCBI Taxonomy" id="1432564"/>
    <lineage>
        <taxon>Bacteria</taxon>
        <taxon>Bacillati</taxon>
        <taxon>Actinomycetota</taxon>
        <taxon>Actinomycetes</taxon>
        <taxon>Micrococcales</taxon>
        <taxon>Dermabacteraceae</taxon>
        <taxon>Brachybacterium</taxon>
    </lineage>
</organism>
<dbReference type="InterPro" id="IPR011075">
    <property type="entry name" value="TetR_C"/>
</dbReference>
<dbReference type="EMBL" id="JACHLZ010000001">
    <property type="protein sequence ID" value="MBB5830294.1"/>
    <property type="molecule type" value="Genomic_DNA"/>
</dbReference>
<dbReference type="AlphaFoldDB" id="A0A841AAS1"/>
<evidence type="ECO:0000259" key="3">
    <source>
        <dbReference type="Pfam" id="PF16859"/>
    </source>
</evidence>
<proteinExistence type="predicted"/>
<name>A0A841AAS1_9MICO</name>
<dbReference type="SUPFAM" id="SSF48498">
    <property type="entry name" value="Tetracyclin repressor-like, C-terminal domain"/>
    <property type="match status" value="1"/>
</dbReference>
<dbReference type="InterPro" id="IPR036271">
    <property type="entry name" value="Tet_transcr_reg_TetR-rel_C_sf"/>
</dbReference>